<organism evidence="1 2">
    <name type="scientific">Opisthorchis viverrini</name>
    <name type="common">Southeast Asian liver fluke</name>
    <dbReference type="NCBI Taxonomy" id="6198"/>
    <lineage>
        <taxon>Eukaryota</taxon>
        <taxon>Metazoa</taxon>
        <taxon>Spiralia</taxon>
        <taxon>Lophotrochozoa</taxon>
        <taxon>Platyhelminthes</taxon>
        <taxon>Trematoda</taxon>
        <taxon>Digenea</taxon>
        <taxon>Opisthorchiida</taxon>
        <taxon>Opisthorchiata</taxon>
        <taxon>Opisthorchiidae</taxon>
        <taxon>Opisthorchis</taxon>
    </lineage>
</organism>
<evidence type="ECO:0000313" key="1">
    <source>
        <dbReference type="EMBL" id="KER29777.1"/>
    </source>
</evidence>
<name>A0A074ZVA0_OPIVI</name>
<gene>
    <name evidence="1" type="ORF">T265_03686</name>
</gene>
<dbReference type="EMBL" id="KL596672">
    <property type="protein sequence ID" value="KER29777.1"/>
    <property type="molecule type" value="Genomic_DNA"/>
</dbReference>
<proteinExistence type="predicted"/>
<dbReference type="Proteomes" id="UP000054324">
    <property type="component" value="Unassembled WGS sequence"/>
</dbReference>
<dbReference type="AlphaFoldDB" id="A0A074ZVA0"/>
<reference evidence="1 2" key="1">
    <citation type="submission" date="2013-11" db="EMBL/GenBank/DDBJ databases">
        <title>Opisthorchis viverrini - life in the bile duct.</title>
        <authorList>
            <person name="Young N.D."/>
            <person name="Nagarajan N."/>
            <person name="Lin S.J."/>
            <person name="Korhonen P.K."/>
            <person name="Jex A.R."/>
            <person name="Hall R.S."/>
            <person name="Safavi-Hemami H."/>
            <person name="Kaewkong W."/>
            <person name="Bertrand D."/>
            <person name="Gao S."/>
            <person name="Seet Q."/>
            <person name="Wongkham S."/>
            <person name="Teh B.T."/>
            <person name="Wongkham C."/>
            <person name="Intapan P.M."/>
            <person name="Maleewong W."/>
            <person name="Yang X."/>
            <person name="Hu M."/>
            <person name="Wang Z."/>
            <person name="Hofmann A."/>
            <person name="Sternberg P.W."/>
            <person name="Tan P."/>
            <person name="Wang J."/>
            <person name="Gasser R.B."/>
        </authorList>
    </citation>
    <scope>NUCLEOTIDE SEQUENCE [LARGE SCALE GENOMIC DNA]</scope>
</reference>
<dbReference type="GeneID" id="20317873"/>
<keyword evidence="2" id="KW-1185">Reference proteome</keyword>
<dbReference type="KEGG" id="ovi:T265_03686"/>
<protein>
    <submittedName>
        <fullName evidence="1">Uncharacterized protein</fullName>
    </submittedName>
</protein>
<dbReference type="RefSeq" id="XP_009166492.1">
    <property type="nucleotide sequence ID" value="XM_009168228.1"/>
</dbReference>
<dbReference type="CTD" id="20317873"/>
<accession>A0A074ZVA0</accession>
<dbReference type="STRING" id="6198.A0A074ZVA0"/>
<evidence type="ECO:0000313" key="2">
    <source>
        <dbReference type="Proteomes" id="UP000054324"/>
    </source>
</evidence>
<sequence>MAEDNERAYATVVQVYSPLQLVKPTGVTHMKGDVVTKPEYESRHAEWFHQKEKQANFRTSSHHSLPTALRRIMAWAVSIRKAYTKTKRSSEDSPLGARKTDTAILEGQQNRFPLGNSSADPKLMVHSMVVMVPWTLESR</sequence>